<comment type="caution">
    <text evidence="6">The sequence shown here is derived from an EMBL/GenBank/DDBJ whole genome shotgun (WGS) entry which is preliminary data.</text>
</comment>
<dbReference type="Gene3D" id="1.10.10.10">
    <property type="entry name" value="Winged helix-like DNA-binding domain superfamily/Winged helix DNA-binding domain"/>
    <property type="match status" value="1"/>
</dbReference>
<keyword evidence="2" id="KW-0805">Transcription regulation</keyword>
<dbReference type="InterPro" id="IPR000847">
    <property type="entry name" value="LysR_HTH_N"/>
</dbReference>
<dbReference type="Pfam" id="PF03466">
    <property type="entry name" value="LysR_substrate"/>
    <property type="match status" value="1"/>
</dbReference>
<dbReference type="SUPFAM" id="SSF53850">
    <property type="entry name" value="Periplasmic binding protein-like II"/>
    <property type="match status" value="1"/>
</dbReference>
<dbReference type="InterPro" id="IPR050950">
    <property type="entry name" value="HTH-type_LysR_regulators"/>
</dbReference>
<dbReference type="GO" id="GO:0003677">
    <property type="term" value="F:DNA binding"/>
    <property type="evidence" value="ECO:0007669"/>
    <property type="project" value="UniProtKB-KW"/>
</dbReference>
<dbReference type="InterPro" id="IPR036388">
    <property type="entry name" value="WH-like_DNA-bd_sf"/>
</dbReference>
<dbReference type="Proteomes" id="UP000233375">
    <property type="component" value="Unassembled WGS sequence"/>
</dbReference>
<dbReference type="RefSeq" id="WP_101175443.1">
    <property type="nucleotide sequence ID" value="NZ_PISE01000004.1"/>
</dbReference>
<reference evidence="6 7" key="1">
    <citation type="journal article" date="2003" name="Int. J. Syst. Evol. Microbiol.">
        <title>Bacillus nealsonii sp. nov., isolated from a spacecraft-assembly facility, whose spores are gamma-radiation resistant.</title>
        <authorList>
            <person name="Venkateswaran K."/>
            <person name="Kempf M."/>
            <person name="Chen F."/>
            <person name="Satomi M."/>
            <person name="Nicholson W."/>
            <person name="Kern R."/>
        </authorList>
    </citation>
    <scope>NUCLEOTIDE SEQUENCE [LARGE SCALE GENOMIC DNA]</scope>
    <source>
        <strain evidence="6 7">FO-92</strain>
    </source>
</reference>
<dbReference type="PRINTS" id="PR00039">
    <property type="entry name" value="HTHLYSR"/>
</dbReference>
<evidence type="ECO:0000259" key="5">
    <source>
        <dbReference type="PROSITE" id="PS50931"/>
    </source>
</evidence>
<gene>
    <name evidence="6" type="ORF">CWS01_02340</name>
</gene>
<evidence type="ECO:0000313" key="7">
    <source>
        <dbReference type="Proteomes" id="UP000233375"/>
    </source>
</evidence>
<dbReference type="InterPro" id="IPR036390">
    <property type="entry name" value="WH_DNA-bd_sf"/>
</dbReference>
<dbReference type="GO" id="GO:0003700">
    <property type="term" value="F:DNA-binding transcription factor activity"/>
    <property type="evidence" value="ECO:0007669"/>
    <property type="project" value="InterPro"/>
</dbReference>
<keyword evidence="3" id="KW-0238">DNA-binding</keyword>
<dbReference type="PANTHER" id="PTHR30419">
    <property type="entry name" value="HTH-TYPE TRANSCRIPTIONAL REGULATOR YBHD"/>
    <property type="match status" value="1"/>
</dbReference>
<keyword evidence="7" id="KW-1185">Reference proteome</keyword>
<dbReference type="FunFam" id="1.10.10.10:FF:000001">
    <property type="entry name" value="LysR family transcriptional regulator"/>
    <property type="match status" value="1"/>
</dbReference>
<proteinExistence type="inferred from homology"/>
<evidence type="ECO:0000256" key="2">
    <source>
        <dbReference type="ARBA" id="ARBA00023015"/>
    </source>
</evidence>
<evidence type="ECO:0000256" key="3">
    <source>
        <dbReference type="ARBA" id="ARBA00023125"/>
    </source>
</evidence>
<dbReference type="Gene3D" id="3.40.190.290">
    <property type="match status" value="1"/>
</dbReference>
<dbReference type="OrthoDB" id="9803735at2"/>
<dbReference type="SUPFAM" id="SSF46785">
    <property type="entry name" value="Winged helix' DNA-binding domain"/>
    <property type="match status" value="1"/>
</dbReference>
<name>A0A2N0Z740_9BACI</name>
<evidence type="ECO:0000256" key="4">
    <source>
        <dbReference type="ARBA" id="ARBA00023163"/>
    </source>
</evidence>
<dbReference type="PROSITE" id="PS50931">
    <property type="entry name" value="HTH_LYSR"/>
    <property type="match status" value="1"/>
</dbReference>
<sequence length="290" mass="32959">MELRQIEYFAEVVKHSSFTKASEYLNVSQPAISKAIRKLEAELNVMLFKRTSKGLALTDAGKIVLKNTSFILDSFSNIKLELEDTINLKNGELNIGIPPIIGTTYFTEYISKYLTLYPEVNLNLFEIGTNSIKAELEEGNLDIGLICSQIHSENNLVIKKIMKDPLRLVVHSDHPLAAKNIVSINELKDEPFIMLRKDFSLHTKIIEYCSFYNFQPKIVLESSQKEFMLEMVNSKLGISILPEKTCNNINQLAITTLPLTTSNLNLELGIAWKKTEYMPYALRAFISLFN</sequence>
<keyword evidence="4" id="KW-0804">Transcription</keyword>
<dbReference type="InterPro" id="IPR005119">
    <property type="entry name" value="LysR_subst-bd"/>
</dbReference>
<accession>A0A2N0Z740</accession>
<dbReference type="AlphaFoldDB" id="A0A2N0Z740"/>
<dbReference type="EMBL" id="PISE01000004">
    <property type="protein sequence ID" value="PKG25338.1"/>
    <property type="molecule type" value="Genomic_DNA"/>
</dbReference>
<dbReference type="GO" id="GO:0005829">
    <property type="term" value="C:cytosol"/>
    <property type="evidence" value="ECO:0007669"/>
    <property type="project" value="TreeGrafter"/>
</dbReference>
<protein>
    <submittedName>
        <fullName evidence="6">LysR family transcriptional regulator</fullName>
    </submittedName>
</protein>
<evidence type="ECO:0000256" key="1">
    <source>
        <dbReference type="ARBA" id="ARBA00009437"/>
    </source>
</evidence>
<organism evidence="6 7">
    <name type="scientific">Niallia nealsonii</name>
    <dbReference type="NCBI Taxonomy" id="115979"/>
    <lineage>
        <taxon>Bacteria</taxon>
        <taxon>Bacillati</taxon>
        <taxon>Bacillota</taxon>
        <taxon>Bacilli</taxon>
        <taxon>Bacillales</taxon>
        <taxon>Bacillaceae</taxon>
        <taxon>Niallia</taxon>
    </lineage>
</organism>
<evidence type="ECO:0000313" key="6">
    <source>
        <dbReference type="EMBL" id="PKG25338.1"/>
    </source>
</evidence>
<feature type="domain" description="HTH lysR-type" evidence="5">
    <location>
        <begin position="1"/>
        <end position="58"/>
    </location>
</feature>
<comment type="similarity">
    <text evidence="1">Belongs to the LysR transcriptional regulatory family.</text>
</comment>
<dbReference type="Pfam" id="PF00126">
    <property type="entry name" value="HTH_1"/>
    <property type="match status" value="1"/>
</dbReference>
<dbReference type="PANTHER" id="PTHR30419:SF8">
    <property type="entry name" value="NITROGEN ASSIMILATION TRANSCRIPTIONAL ACTIVATOR-RELATED"/>
    <property type="match status" value="1"/>
</dbReference>